<dbReference type="AlphaFoldDB" id="A0AAN8VDE7"/>
<dbReference type="InterPro" id="IPR021793">
    <property type="entry name" value="Oprl"/>
</dbReference>
<dbReference type="EMBL" id="JBAMMX010000014">
    <property type="protein sequence ID" value="KAK6927247.1"/>
    <property type="molecule type" value="Genomic_DNA"/>
</dbReference>
<evidence type="ECO:0000313" key="2">
    <source>
        <dbReference type="EMBL" id="KAK6927247.1"/>
    </source>
</evidence>
<dbReference type="Proteomes" id="UP001370490">
    <property type="component" value="Unassembled WGS sequence"/>
</dbReference>
<organism evidence="2 3">
    <name type="scientific">Dillenia turbinata</name>
    <dbReference type="NCBI Taxonomy" id="194707"/>
    <lineage>
        <taxon>Eukaryota</taxon>
        <taxon>Viridiplantae</taxon>
        <taxon>Streptophyta</taxon>
        <taxon>Embryophyta</taxon>
        <taxon>Tracheophyta</taxon>
        <taxon>Spermatophyta</taxon>
        <taxon>Magnoliopsida</taxon>
        <taxon>eudicotyledons</taxon>
        <taxon>Gunneridae</taxon>
        <taxon>Pentapetalae</taxon>
        <taxon>Dilleniales</taxon>
        <taxon>Dilleniaceae</taxon>
        <taxon>Dillenia</taxon>
    </lineage>
</organism>
<comment type="caution">
    <text evidence="2">The sequence shown here is derived from an EMBL/GenBank/DDBJ whole genome shotgun (WGS) entry which is preliminary data.</text>
</comment>
<sequence length="140" mass="15832">MTPREICIMKVGNIPGYRGHVSTSKQIEYDVQRYKQRVDKVEKKACEAEKKACDAEKKADELAKKADEAKKRSSQMNDEIIMLREKQALLEDRLESMMDMFTQLEAQPASSGFLARISLLKSTCPSIAAMCNGVSRNQQL</sequence>
<accession>A0AAN8VDE7</accession>
<reference evidence="2 3" key="1">
    <citation type="submission" date="2023-12" db="EMBL/GenBank/DDBJ databases">
        <title>A high-quality genome assembly for Dillenia turbinata (Dilleniales).</title>
        <authorList>
            <person name="Chanderbali A."/>
        </authorList>
    </citation>
    <scope>NUCLEOTIDE SEQUENCE [LARGE SCALE GENOMIC DNA]</scope>
    <source>
        <strain evidence="2">LSX21</strain>
        <tissue evidence="2">Leaf</tissue>
    </source>
</reference>
<protein>
    <submittedName>
        <fullName evidence="2">Major outer membrane lipoprotein Oprl</fullName>
    </submittedName>
</protein>
<gene>
    <name evidence="2" type="ORF">RJ641_005838</name>
</gene>
<evidence type="ECO:0000256" key="1">
    <source>
        <dbReference type="SAM" id="Coils"/>
    </source>
</evidence>
<dbReference type="Pfam" id="PF11839">
    <property type="entry name" value="Alanine_zipper"/>
    <property type="match status" value="1"/>
</dbReference>
<dbReference type="SUPFAM" id="SSF57997">
    <property type="entry name" value="Tropomyosin"/>
    <property type="match status" value="1"/>
</dbReference>
<keyword evidence="3" id="KW-1185">Reference proteome</keyword>
<feature type="coiled-coil region" evidence="1">
    <location>
        <begin position="24"/>
        <end position="86"/>
    </location>
</feature>
<name>A0AAN8VDE7_9MAGN</name>
<keyword evidence="2" id="KW-0449">Lipoprotein</keyword>
<keyword evidence="1" id="KW-0175">Coiled coil</keyword>
<proteinExistence type="predicted"/>
<dbReference type="Gene3D" id="1.20.1260.80">
    <property type="match status" value="1"/>
</dbReference>
<evidence type="ECO:0000313" key="3">
    <source>
        <dbReference type="Proteomes" id="UP001370490"/>
    </source>
</evidence>